<dbReference type="InterPro" id="IPR050232">
    <property type="entry name" value="FBL13/AtMIF1-like"/>
</dbReference>
<proteinExistence type="predicted"/>
<evidence type="ECO:0000313" key="2">
    <source>
        <dbReference type="EMBL" id="KAF5757120.1"/>
    </source>
</evidence>
<gene>
    <name evidence="2" type="ORF">HanXRQr2_Chr17g0822891</name>
</gene>
<evidence type="ECO:0000313" key="3">
    <source>
        <dbReference type="Proteomes" id="UP000215914"/>
    </source>
</evidence>
<dbReference type="AlphaFoldDB" id="A0A9K3GVN2"/>
<comment type="caution">
    <text evidence="2">The sequence shown here is derived from an EMBL/GenBank/DDBJ whole genome shotgun (WGS) entry which is preliminary data.</text>
</comment>
<dbReference type="Gene3D" id="3.80.10.10">
    <property type="entry name" value="Ribonuclease Inhibitor"/>
    <property type="match status" value="1"/>
</dbReference>
<dbReference type="PANTHER" id="PTHR31900:SF31">
    <property type="entry name" value="F-BOX_LRR-REPEAT PROTEIN 13-LIKE"/>
    <property type="match status" value="1"/>
</dbReference>
<sequence length="249" mass="28174">MFQNQLIRIAQVELETGTATRPSKFKGSADFSSWKNRIKPFFELPLRLNIREPDICVIQSELPLSVFVCKTLTDLRLEPSAFDFKGWEFPSTIYLPCLKSLDVVGCQNPHVINGCPVLESLSLEVSCNDEENFILNIPTLKRLKLICRSGYSTVNDKIILRVPKLEYLFVDGVLCSLFEMEDMSSLVVASIACLHITFDFMWADSLNKLRGVQNLSIEKVGGILIPTLVSEPMVLPRSRRRRMTGSEIV</sequence>
<accession>A0A9K3GVN2</accession>
<dbReference type="InterPro" id="IPR055411">
    <property type="entry name" value="LRR_FXL15/At3g58940/PEG3-like"/>
</dbReference>
<organism evidence="2 3">
    <name type="scientific">Helianthus annuus</name>
    <name type="common">Common sunflower</name>
    <dbReference type="NCBI Taxonomy" id="4232"/>
    <lineage>
        <taxon>Eukaryota</taxon>
        <taxon>Viridiplantae</taxon>
        <taxon>Streptophyta</taxon>
        <taxon>Embryophyta</taxon>
        <taxon>Tracheophyta</taxon>
        <taxon>Spermatophyta</taxon>
        <taxon>Magnoliopsida</taxon>
        <taxon>eudicotyledons</taxon>
        <taxon>Gunneridae</taxon>
        <taxon>Pentapetalae</taxon>
        <taxon>asterids</taxon>
        <taxon>campanulids</taxon>
        <taxon>Asterales</taxon>
        <taxon>Asteraceae</taxon>
        <taxon>Asteroideae</taxon>
        <taxon>Heliantheae alliance</taxon>
        <taxon>Heliantheae</taxon>
        <taxon>Helianthus</taxon>
    </lineage>
</organism>
<keyword evidence="3" id="KW-1185">Reference proteome</keyword>
<feature type="domain" description="F-box/LRR-repeat protein 15/At3g58940/PEG3-like LRR" evidence="1">
    <location>
        <begin position="58"/>
        <end position="171"/>
    </location>
</feature>
<dbReference type="SUPFAM" id="SSF52047">
    <property type="entry name" value="RNI-like"/>
    <property type="match status" value="1"/>
</dbReference>
<evidence type="ECO:0000259" key="1">
    <source>
        <dbReference type="Pfam" id="PF24758"/>
    </source>
</evidence>
<name>A0A9K3GVN2_HELAN</name>
<dbReference type="InterPro" id="IPR032675">
    <property type="entry name" value="LRR_dom_sf"/>
</dbReference>
<dbReference type="Gramene" id="mRNA:HanXRQr2_Chr17g0822891">
    <property type="protein sequence ID" value="mRNA:HanXRQr2_Chr17g0822891"/>
    <property type="gene ID" value="HanXRQr2_Chr17g0822891"/>
</dbReference>
<reference evidence="2" key="1">
    <citation type="journal article" date="2017" name="Nature">
        <title>The sunflower genome provides insights into oil metabolism, flowering and Asterid evolution.</title>
        <authorList>
            <person name="Badouin H."/>
            <person name="Gouzy J."/>
            <person name="Grassa C.J."/>
            <person name="Murat F."/>
            <person name="Staton S.E."/>
            <person name="Cottret L."/>
            <person name="Lelandais-Briere C."/>
            <person name="Owens G.L."/>
            <person name="Carrere S."/>
            <person name="Mayjonade B."/>
            <person name="Legrand L."/>
            <person name="Gill N."/>
            <person name="Kane N.C."/>
            <person name="Bowers J.E."/>
            <person name="Hubner S."/>
            <person name="Bellec A."/>
            <person name="Berard A."/>
            <person name="Berges H."/>
            <person name="Blanchet N."/>
            <person name="Boniface M.C."/>
            <person name="Brunel D."/>
            <person name="Catrice O."/>
            <person name="Chaidir N."/>
            <person name="Claudel C."/>
            <person name="Donnadieu C."/>
            <person name="Faraut T."/>
            <person name="Fievet G."/>
            <person name="Helmstetter N."/>
            <person name="King M."/>
            <person name="Knapp S.J."/>
            <person name="Lai Z."/>
            <person name="Le Paslier M.C."/>
            <person name="Lippi Y."/>
            <person name="Lorenzon L."/>
            <person name="Mandel J.R."/>
            <person name="Marage G."/>
            <person name="Marchand G."/>
            <person name="Marquand E."/>
            <person name="Bret-Mestries E."/>
            <person name="Morien E."/>
            <person name="Nambeesan S."/>
            <person name="Nguyen T."/>
            <person name="Pegot-Espagnet P."/>
            <person name="Pouilly N."/>
            <person name="Raftis F."/>
            <person name="Sallet E."/>
            <person name="Schiex T."/>
            <person name="Thomas J."/>
            <person name="Vandecasteele C."/>
            <person name="Vares D."/>
            <person name="Vear F."/>
            <person name="Vautrin S."/>
            <person name="Crespi M."/>
            <person name="Mangin B."/>
            <person name="Burke J.M."/>
            <person name="Salse J."/>
            <person name="Munos S."/>
            <person name="Vincourt P."/>
            <person name="Rieseberg L.H."/>
            <person name="Langlade N.B."/>
        </authorList>
    </citation>
    <scope>NUCLEOTIDE SEQUENCE</scope>
    <source>
        <tissue evidence="2">Leaves</tissue>
    </source>
</reference>
<protein>
    <submittedName>
        <fullName evidence="2">Leucine-rich repeat domain superfamily</fullName>
    </submittedName>
</protein>
<dbReference type="EMBL" id="MNCJ02000332">
    <property type="protein sequence ID" value="KAF5757120.1"/>
    <property type="molecule type" value="Genomic_DNA"/>
</dbReference>
<dbReference type="Proteomes" id="UP000215914">
    <property type="component" value="Unassembled WGS sequence"/>
</dbReference>
<dbReference type="PANTHER" id="PTHR31900">
    <property type="entry name" value="F-BOX/RNI SUPERFAMILY PROTEIN-RELATED"/>
    <property type="match status" value="1"/>
</dbReference>
<reference evidence="2" key="2">
    <citation type="submission" date="2020-06" db="EMBL/GenBank/DDBJ databases">
        <title>Helianthus annuus Genome sequencing and assembly Release 2.</title>
        <authorList>
            <person name="Gouzy J."/>
            <person name="Langlade N."/>
            <person name="Munos S."/>
        </authorList>
    </citation>
    <scope>NUCLEOTIDE SEQUENCE</scope>
    <source>
        <tissue evidence="2">Leaves</tissue>
    </source>
</reference>
<dbReference type="Pfam" id="PF24758">
    <property type="entry name" value="LRR_At5g56370"/>
    <property type="match status" value="1"/>
</dbReference>